<dbReference type="AlphaFoldDB" id="A0A9P7UMZ0"/>
<evidence type="ECO:0000256" key="6">
    <source>
        <dbReference type="ARBA" id="ARBA00093546"/>
    </source>
</evidence>
<evidence type="ECO:0000256" key="5">
    <source>
        <dbReference type="ARBA" id="ARBA00023157"/>
    </source>
</evidence>
<keyword evidence="4 7" id="KW-0964">Secreted</keyword>
<dbReference type="EMBL" id="CM032188">
    <property type="protein sequence ID" value="KAG7088157.1"/>
    <property type="molecule type" value="Genomic_DNA"/>
</dbReference>
<dbReference type="GeneID" id="66081254"/>
<name>A0A9P7UMZ0_9AGAR</name>
<comment type="subcellular location">
    <subcellularLocation>
        <location evidence="1 7">Secreted</location>
        <location evidence="1 7">Cell wall</location>
    </subcellularLocation>
</comment>
<organism evidence="8 9">
    <name type="scientific">Marasmius oreades</name>
    <name type="common">fairy-ring Marasmius</name>
    <dbReference type="NCBI Taxonomy" id="181124"/>
    <lineage>
        <taxon>Eukaryota</taxon>
        <taxon>Fungi</taxon>
        <taxon>Dikarya</taxon>
        <taxon>Basidiomycota</taxon>
        <taxon>Agaricomycotina</taxon>
        <taxon>Agaricomycetes</taxon>
        <taxon>Agaricomycetidae</taxon>
        <taxon>Agaricales</taxon>
        <taxon>Marasmiineae</taxon>
        <taxon>Marasmiaceae</taxon>
        <taxon>Marasmius</taxon>
    </lineage>
</organism>
<dbReference type="GO" id="GO:0005199">
    <property type="term" value="F:structural constituent of cell wall"/>
    <property type="evidence" value="ECO:0007669"/>
    <property type="project" value="InterPro"/>
</dbReference>
<dbReference type="RefSeq" id="XP_043004628.1">
    <property type="nucleotide sequence ID" value="XM_043157261.1"/>
</dbReference>
<keyword evidence="5 7" id="KW-1015">Disulfide bond</keyword>
<evidence type="ECO:0000256" key="3">
    <source>
        <dbReference type="ARBA" id="ARBA00022512"/>
    </source>
</evidence>
<evidence type="ECO:0000256" key="7">
    <source>
        <dbReference type="RuleBase" id="RU365009"/>
    </source>
</evidence>
<accession>A0A9P7UMZ0</accession>
<feature type="signal peptide" evidence="7">
    <location>
        <begin position="1"/>
        <end position="26"/>
    </location>
</feature>
<keyword evidence="3 7" id="KW-0134">Cell wall</keyword>
<evidence type="ECO:0000256" key="1">
    <source>
        <dbReference type="ARBA" id="ARBA00004191"/>
    </source>
</evidence>
<dbReference type="OrthoDB" id="4225815at2759"/>
<evidence type="ECO:0000256" key="2">
    <source>
        <dbReference type="ARBA" id="ARBA00010446"/>
    </source>
</evidence>
<gene>
    <name evidence="8" type="ORF">E1B28_012179</name>
</gene>
<proteinExistence type="inferred from homology"/>
<dbReference type="Pfam" id="PF01185">
    <property type="entry name" value="Hydrophobin"/>
    <property type="match status" value="1"/>
</dbReference>
<dbReference type="InterPro" id="IPR001338">
    <property type="entry name" value="Class_I_Hydrophobin"/>
</dbReference>
<evidence type="ECO:0000256" key="4">
    <source>
        <dbReference type="ARBA" id="ARBA00022525"/>
    </source>
</evidence>
<dbReference type="KEGG" id="more:E1B28_012179"/>
<feature type="chain" id="PRO_5040528228" description="Hydrophobin" evidence="7">
    <location>
        <begin position="27"/>
        <end position="110"/>
    </location>
</feature>
<dbReference type="SMART" id="SM00075">
    <property type="entry name" value="HYDRO"/>
    <property type="match status" value="1"/>
</dbReference>
<comment type="subunit">
    <text evidence="6">Self-assembles to form functional amyloid fibrils called rodlets. Self-assembly into fibrillar rodlets occurs spontaneously at hydrophobic:hydrophilic interfaces and the rodlets further associate laterally to form amphipathic monolayers.</text>
</comment>
<dbReference type="CDD" id="cd23507">
    <property type="entry name" value="hydrophobin_I"/>
    <property type="match status" value="1"/>
</dbReference>
<dbReference type="Proteomes" id="UP001049176">
    <property type="component" value="Chromosome 8"/>
</dbReference>
<reference evidence="8" key="1">
    <citation type="journal article" date="2021" name="Genome Biol. Evol.">
        <title>The assembled and annotated genome of the fairy-ring fungus Marasmius oreades.</title>
        <authorList>
            <person name="Hiltunen M."/>
            <person name="Ament-Velasquez S.L."/>
            <person name="Johannesson H."/>
        </authorList>
    </citation>
    <scope>NUCLEOTIDE SEQUENCE</scope>
    <source>
        <strain evidence="8">03SP1</strain>
    </source>
</reference>
<keyword evidence="7" id="KW-0732">Signal</keyword>
<comment type="caution">
    <text evidence="8">The sequence shown here is derived from an EMBL/GenBank/DDBJ whole genome shotgun (WGS) entry which is preliminary data.</text>
</comment>
<dbReference type="GO" id="GO:0009277">
    <property type="term" value="C:fungal-type cell wall"/>
    <property type="evidence" value="ECO:0007669"/>
    <property type="project" value="InterPro"/>
</dbReference>
<evidence type="ECO:0000313" key="9">
    <source>
        <dbReference type="Proteomes" id="UP001049176"/>
    </source>
</evidence>
<evidence type="ECO:0000313" key="8">
    <source>
        <dbReference type="EMBL" id="KAG7088157.1"/>
    </source>
</evidence>
<comment type="similarity">
    <text evidence="2 7">Belongs to the fungal hydrophobin family.</text>
</comment>
<sequence>MLFNKLLTLSAVTCLAAATAIRRTDGGDSCPPSLQCCQQAVEASDPVATTILGLLNIVLDDLNVLVGLNCSPITVIGSGNGACSTGGTTVICNDNSHGSLISIGCIPIIL</sequence>
<protein>
    <recommendedName>
        <fullName evidence="7">Hydrophobin</fullName>
    </recommendedName>
</protein>
<keyword evidence="9" id="KW-1185">Reference proteome</keyword>